<proteinExistence type="predicted"/>
<accession>A0AAW0GK11</accession>
<sequence length="245" mass="28332">MSAIRAGLRGKDLISPLLRDCRGWMFMRPDIWPTPSEDEIRPILFQTFNSDGSEQTAPLVALLPTEIFQQILRDMSLSSLLNLSATCRMLRSVITEPSFLDLVLKEALRDGNLRWILPIESFRDEKQRAYEAVRLWIPDGLSSEMSIKDSTTNEESLSLDATSRSNALEIDMASIPSIESLILSPTFPRLAFIRACWDSDYMMNRKRIWEQVKQFEKLWIDYRINGWKVDRFFPSADILDKVDSF</sequence>
<dbReference type="AlphaFoldDB" id="A0AAW0GK11"/>
<gene>
    <name evidence="2" type="ORF">QCA50_006490</name>
</gene>
<dbReference type="InterPro" id="IPR001810">
    <property type="entry name" value="F-box_dom"/>
</dbReference>
<name>A0AAW0GK11_9APHY</name>
<dbReference type="EMBL" id="JASBNA010000007">
    <property type="protein sequence ID" value="KAK7689851.1"/>
    <property type="molecule type" value="Genomic_DNA"/>
</dbReference>
<comment type="caution">
    <text evidence="2">The sequence shown here is derived from an EMBL/GenBank/DDBJ whole genome shotgun (WGS) entry which is preliminary data.</text>
</comment>
<dbReference type="PROSITE" id="PS50181">
    <property type="entry name" value="FBOX"/>
    <property type="match status" value="1"/>
</dbReference>
<reference evidence="2 3" key="1">
    <citation type="submission" date="2022-09" db="EMBL/GenBank/DDBJ databases">
        <authorList>
            <person name="Palmer J.M."/>
        </authorList>
    </citation>
    <scope>NUCLEOTIDE SEQUENCE [LARGE SCALE GENOMIC DNA]</scope>
    <source>
        <strain evidence="2 3">DSM 7382</strain>
    </source>
</reference>
<evidence type="ECO:0000259" key="1">
    <source>
        <dbReference type="PROSITE" id="PS50181"/>
    </source>
</evidence>
<dbReference type="Pfam" id="PF00646">
    <property type="entry name" value="F-box"/>
    <property type="match status" value="1"/>
</dbReference>
<keyword evidence="3" id="KW-1185">Reference proteome</keyword>
<feature type="domain" description="F-box" evidence="1">
    <location>
        <begin position="57"/>
        <end position="107"/>
    </location>
</feature>
<evidence type="ECO:0000313" key="3">
    <source>
        <dbReference type="Proteomes" id="UP001385951"/>
    </source>
</evidence>
<protein>
    <recommendedName>
        <fullName evidence="1">F-box domain-containing protein</fullName>
    </recommendedName>
</protein>
<dbReference type="InterPro" id="IPR036047">
    <property type="entry name" value="F-box-like_dom_sf"/>
</dbReference>
<organism evidence="2 3">
    <name type="scientific">Cerrena zonata</name>
    <dbReference type="NCBI Taxonomy" id="2478898"/>
    <lineage>
        <taxon>Eukaryota</taxon>
        <taxon>Fungi</taxon>
        <taxon>Dikarya</taxon>
        <taxon>Basidiomycota</taxon>
        <taxon>Agaricomycotina</taxon>
        <taxon>Agaricomycetes</taxon>
        <taxon>Polyporales</taxon>
        <taxon>Cerrenaceae</taxon>
        <taxon>Cerrena</taxon>
    </lineage>
</organism>
<dbReference type="SUPFAM" id="SSF81383">
    <property type="entry name" value="F-box domain"/>
    <property type="match status" value="1"/>
</dbReference>
<dbReference type="Proteomes" id="UP001385951">
    <property type="component" value="Unassembled WGS sequence"/>
</dbReference>
<evidence type="ECO:0000313" key="2">
    <source>
        <dbReference type="EMBL" id="KAK7689851.1"/>
    </source>
</evidence>
<dbReference type="SMART" id="SM00256">
    <property type="entry name" value="FBOX"/>
    <property type="match status" value="1"/>
</dbReference>